<proteinExistence type="predicted"/>
<feature type="signal peptide" evidence="1">
    <location>
        <begin position="1"/>
        <end position="25"/>
    </location>
</feature>
<organism evidence="2 3">
    <name type="scientific">Kordiimonas lacus</name>
    <dbReference type="NCBI Taxonomy" id="637679"/>
    <lineage>
        <taxon>Bacteria</taxon>
        <taxon>Pseudomonadati</taxon>
        <taxon>Pseudomonadota</taxon>
        <taxon>Alphaproteobacteria</taxon>
        <taxon>Kordiimonadales</taxon>
        <taxon>Kordiimonadaceae</taxon>
        <taxon>Kordiimonas</taxon>
    </lineage>
</organism>
<dbReference type="Proteomes" id="UP000183685">
    <property type="component" value="Unassembled WGS sequence"/>
</dbReference>
<evidence type="ECO:0000313" key="3">
    <source>
        <dbReference type="Proteomes" id="UP000183685"/>
    </source>
</evidence>
<keyword evidence="1" id="KW-0732">Signal</keyword>
<evidence type="ECO:0000256" key="1">
    <source>
        <dbReference type="SAM" id="SignalP"/>
    </source>
</evidence>
<evidence type="ECO:0000313" key="2">
    <source>
        <dbReference type="EMBL" id="SDE50782.1"/>
    </source>
</evidence>
<reference evidence="2 3" key="1">
    <citation type="submission" date="2016-10" db="EMBL/GenBank/DDBJ databases">
        <authorList>
            <person name="de Groot N.N."/>
        </authorList>
    </citation>
    <scope>NUCLEOTIDE SEQUENCE [LARGE SCALE GENOMIC DNA]</scope>
    <source>
        <strain evidence="2 3">CGMCC 1.9109</strain>
    </source>
</reference>
<dbReference type="EMBL" id="FNAK01000007">
    <property type="protein sequence ID" value="SDE50782.1"/>
    <property type="molecule type" value="Genomic_DNA"/>
</dbReference>
<feature type="chain" id="PRO_5010384026" description="TRAP-type C4-dicarboxylate transport system, substrate-binding protein" evidence="1">
    <location>
        <begin position="26"/>
        <end position="300"/>
    </location>
</feature>
<evidence type="ECO:0008006" key="4">
    <source>
        <dbReference type="Google" id="ProtNLM"/>
    </source>
</evidence>
<protein>
    <recommendedName>
        <fullName evidence="4">TRAP-type C4-dicarboxylate transport system, substrate-binding protein</fullName>
    </recommendedName>
</protein>
<dbReference type="OrthoDB" id="8480452at2"/>
<dbReference type="STRING" id="637679.GCA_001550055_02196"/>
<name>A0A1G7DGY6_9PROT</name>
<sequence>MRTGLIRGVTGLLLAFIVSAVPAHAENKPTITWLKLDWQPAWINSGPWAGKGYAQAGERMLQARMQEFDHAVQSVVNVRIYTVIKTMEACFATAPYRGIDLSPDQRDGLVFSAPTFLFFYHGIIAQEKALPVIQAHADQGRVDFKRLIEDKAARGAFQPGRVYSRWLNDIFANDPNTGNMFRWSGRTSLTQSMFKMMDAGRFDYFVDYYAMLRFHQLTEGNSGHYSYYPILEHENEFGMGGIVCNDTPQGRMVIARINEILSSLRQTDEFTNANAFWLMPPGQEAKYWRLWHQELLTRTD</sequence>
<dbReference type="AlphaFoldDB" id="A0A1G7DGY6"/>
<keyword evidence="3" id="KW-1185">Reference proteome</keyword>
<gene>
    <name evidence="2" type="ORF">SAMN04488071_3110</name>
</gene>
<dbReference type="RefSeq" id="WP_068304937.1">
    <property type="nucleotide sequence ID" value="NZ_FNAK01000007.1"/>
</dbReference>
<accession>A0A1G7DGY6</accession>